<accession>A0A3N1UPH1</accession>
<name>A0A3N1UPH1_9BACT</name>
<comment type="caution">
    <text evidence="1">The sequence shown here is derived from an EMBL/GenBank/DDBJ whole genome shotgun (WGS) entry which is preliminary data.</text>
</comment>
<dbReference type="RefSeq" id="WP_123291346.1">
    <property type="nucleotide sequence ID" value="NZ_RJVA01000016.1"/>
</dbReference>
<dbReference type="AlphaFoldDB" id="A0A3N1UPH1"/>
<protein>
    <submittedName>
        <fullName evidence="1">Uncharacterized protein</fullName>
    </submittedName>
</protein>
<dbReference type="OrthoDB" id="5523190at2"/>
<evidence type="ECO:0000313" key="1">
    <source>
        <dbReference type="EMBL" id="ROQ89781.1"/>
    </source>
</evidence>
<evidence type="ECO:0000313" key="2">
    <source>
        <dbReference type="Proteomes" id="UP000276223"/>
    </source>
</evidence>
<organism evidence="1 2">
    <name type="scientific">Desulfosoma caldarium</name>
    <dbReference type="NCBI Taxonomy" id="610254"/>
    <lineage>
        <taxon>Bacteria</taxon>
        <taxon>Pseudomonadati</taxon>
        <taxon>Thermodesulfobacteriota</taxon>
        <taxon>Syntrophobacteria</taxon>
        <taxon>Syntrophobacterales</taxon>
        <taxon>Syntrophobacteraceae</taxon>
        <taxon>Desulfosoma</taxon>
    </lineage>
</organism>
<keyword evidence="2" id="KW-1185">Reference proteome</keyword>
<sequence>MLPTPDADKISWEPLLAAFQTFKPDAEWLGFNPHAFEAALLIPPLPFVEALLKRRSSQENEDGHPARVRALYAFLLERRYEEKLNLLYFAFDVWDDTSPLPSEVIARTPFPHEDGLPAFRYAV</sequence>
<dbReference type="Proteomes" id="UP000276223">
    <property type="component" value="Unassembled WGS sequence"/>
</dbReference>
<reference evidence="1 2" key="1">
    <citation type="submission" date="2018-11" db="EMBL/GenBank/DDBJ databases">
        <title>Genomic Encyclopedia of Type Strains, Phase IV (KMG-IV): sequencing the most valuable type-strain genomes for metagenomic binning, comparative biology and taxonomic classification.</title>
        <authorList>
            <person name="Goeker M."/>
        </authorList>
    </citation>
    <scope>NUCLEOTIDE SEQUENCE [LARGE SCALE GENOMIC DNA]</scope>
    <source>
        <strain evidence="1 2">DSM 22027</strain>
    </source>
</reference>
<proteinExistence type="predicted"/>
<dbReference type="EMBL" id="RJVA01000016">
    <property type="protein sequence ID" value="ROQ89781.1"/>
    <property type="molecule type" value="Genomic_DNA"/>
</dbReference>
<gene>
    <name evidence="1" type="ORF">EDC27_2892</name>
</gene>